<sequence length="52" mass="5882">MTTPPKKSPPQKDDRKDRLAQALRDNLRKRKEQERGREVTDPAPVTPTEGAA</sequence>
<accession>A0A858R751</accession>
<dbReference type="AlphaFoldDB" id="A0A858R751"/>
<dbReference type="EMBL" id="CP051775">
    <property type="protein sequence ID" value="QJE73399.1"/>
    <property type="molecule type" value="Genomic_DNA"/>
</dbReference>
<name>A0A858R751_9PROT</name>
<organism evidence="2 3">
    <name type="scientific">Aerophototrophica crusticola</name>
    <dbReference type="NCBI Taxonomy" id="1709002"/>
    <lineage>
        <taxon>Bacteria</taxon>
        <taxon>Pseudomonadati</taxon>
        <taxon>Pseudomonadota</taxon>
        <taxon>Alphaproteobacteria</taxon>
        <taxon>Rhodospirillales</taxon>
        <taxon>Rhodospirillaceae</taxon>
        <taxon>Aerophototrophica</taxon>
    </lineage>
</organism>
<keyword evidence="3" id="KW-1185">Reference proteome</keyword>
<gene>
    <name evidence="2" type="ORF">HHL28_10105</name>
</gene>
<feature type="compositionally biased region" description="Basic and acidic residues" evidence="1">
    <location>
        <begin position="10"/>
        <end position="19"/>
    </location>
</feature>
<evidence type="ECO:0000256" key="1">
    <source>
        <dbReference type="SAM" id="MobiDB-lite"/>
    </source>
</evidence>
<dbReference type="KEGG" id="acru:HHL28_10105"/>
<proteinExistence type="predicted"/>
<protein>
    <submittedName>
        <fullName evidence="2">Uncharacterized protein</fullName>
    </submittedName>
</protein>
<feature type="region of interest" description="Disordered" evidence="1">
    <location>
        <begin position="1"/>
        <end position="52"/>
    </location>
</feature>
<dbReference type="Proteomes" id="UP000501891">
    <property type="component" value="Chromosome"/>
</dbReference>
<feature type="compositionally biased region" description="Basic and acidic residues" evidence="1">
    <location>
        <begin position="31"/>
        <end position="40"/>
    </location>
</feature>
<evidence type="ECO:0000313" key="2">
    <source>
        <dbReference type="EMBL" id="QJE73399.1"/>
    </source>
</evidence>
<reference evidence="2" key="1">
    <citation type="submission" date="2020-04" db="EMBL/GenBank/DDBJ databases">
        <title>A desert anoxygenic phototrophic bacterium fixes CO2 using RubisCO under aerobic conditions.</title>
        <authorList>
            <person name="Tang K."/>
        </authorList>
    </citation>
    <scope>NUCLEOTIDE SEQUENCE [LARGE SCALE GENOMIC DNA]</scope>
    <source>
        <strain evidence="2">MIMtkB3</strain>
    </source>
</reference>
<evidence type="ECO:0000313" key="3">
    <source>
        <dbReference type="Proteomes" id="UP000501891"/>
    </source>
</evidence>